<dbReference type="Proteomes" id="UP000004810">
    <property type="component" value="Unassembled WGS sequence"/>
</dbReference>
<gene>
    <name evidence="1" type="ORF">WUBG_19184</name>
</gene>
<dbReference type="EMBL" id="ADBV01024863">
    <property type="protein sequence ID" value="EJW69909.1"/>
    <property type="molecule type" value="Genomic_DNA"/>
</dbReference>
<dbReference type="AlphaFoldDB" id="J9E3D1"/>
<accession>J9E3D1</accession>
<name>J9E3D1_WUCBA</name>
<proteinExistence type="predicted"/>
<comment type="caution">
    <text evidence="1">The sequence shown here is derived from an EMBL/GenBank/DDBJ whole genome shotgun (WGS) entry which is preliminary data.</text>
</comment>
<evidence type="ECO:0000313" key="1">
    <source>
        <dbReference type="EMBL" id="EJW69909.1"/>
    </source>
</evidence>
<sequence>MEASTGPTPKVFNANHCDPLTRCGQVSQNKTQAMQRLSIRLVDLAGGRPKRFPTSMTTVLLYISTNAFQGVS</sequence>
<evidence type="ECO:0000313" key="2">
    <source>
        <dbReference type="Proteomes" id="UP000004810"/>
    </source>
</evidence>
<protein>
    <submittedName>
        <fullName evidence="1">Uncharacterized protein</fullName>
    </submittedName>
</protein>
<organism evidence="1 2">
    <name type="scientific">Wuchereria bancrofti</name>
    <dbReference type="NCBI Taxonomy" id="6293"/>
    <lineage>
        <taxon>Eukaryota</taxon>
        <taxon>Metazoa</taxon>
        <taxon>Ecdysozoa</taxon>
        <taxon>Nematoda</taxon>
        <taxon>Chromadorea</taxon>
        <taxon>Rhabditida</taxon>
        <taxon>Spirurina</taxon>
        <taxon>Spiruromorpha</taxon>
        <taxon>Filarioidea</taxon>
        <taxon>Onchocercidae</taxon>
        <taxon>Wuchereria</taxon>
    </lineage>
</organism>
<reference evidence="2" key="1">
    <citation type="submission" date="2012-08" db="EMBL/GenBank/DDBJ databases">
        <title>The Genome Sequence of Wuchereria bancrofti.</title>
        <authorList>
            <person name="Nutman T.B."/>
            <person name="Fink D.L."/>
            <person name="Russ C."/>
            <person name="Young S."/>
            <person name="Zeng Q."/>
            <person name="Koehrsen M."/>
            <person name="Alvarado L."/>
            <person name="Berlin A."/>
            <person name="Chapman S.B."/>
            <person name="Chen Z."/>
            <person name="Freedman E."/>
            <person name="Gellesch M."/>
            <person name="Goldberg J."/>
            <person name="Griggs A."/>
            <person name="Gujja S."/>
            <person name="Heilman E.R."/>
            <person name="Heiman D."/>
            <person name="Hepburn T."/>
            <person name="Howarth C."/>
            <person name="Jen D."/>
            <person name="Larson L."/>
            <person name="Lewis B."/>
            <person name="Mehta T."/>
            <person name="Park D."/>
            <person name="Pearson M."/>
            <person name="Roberts A."/>
            <person name="Saif S."/>
            <person name="Shea T."/>
            <person name="Shenoy N."/>
            <person name="Sisk P."/>
            <person name="Stolte C."/>
            <person name="Sykes S."/>
            <person name="Walk T."/>
            <person name="White J."/>
            <person name="Yandava C."/>
            <person name="Haas B."/>
            <person name="Henn M.R."/>
            <person name="Nusbaum C."/>
            <person name="Birren B."/>
        </authorList>
    </citation>
    <scope>NUCLEOTIDE SEQUENCE [LARGE SCALE GENOMIC DNA]</scope>
    <source>
        <strain evidence="2">NA</strain>
    </source>
</reference>